<dbReference type="GO" id="GO:0050660">
    <property type="term" value="F:flavin adenine dinucleotide binding"/>
    <property type="evidence" value="ECO:0007669"/>
    <property type="project" value="InterPro"/>
</dbReference>
<dbReference type="OrthoDB" id="269227at2759"/>
<evidence type="ECO:0000259" key="6">
    <source>
        <dbReference type="PROSITE" id="PS00624"/>
    </source>
</evidence>
<accession>A0A139AZU3</accession>
<proteinExistence type="inferred from homology"/>
<dbReference type="GO" id="GO:0016614">
    <property type="term" value="F:oxidoreductase activity, acting on CH-OH group of donors"/>
    <property type="evidence" value="ECO:0007669"/>
    <property type="project" value="InterPro"/>
</dbReference>
<evidence type="ECO:0000313" key="7">
    <source>
        <dbReference type="EMBL" id="KXS22261.1"/>
    </source>
</evidence>
<organism evidence="7 8">
    <name type="scientific">Gonapodya prolifera (strain JEL478)</name>
    <name type="common">Monoblepharis prolifera</name>
    <dbReference type="NCBI Taxonomy" id="1344416"/>
    <lineage>
        <taxon>Eukaryota</taxon>
        <taxon>Fungi</taxon>
        <taxon>Fungi incertae sedis</taxon>
        <taxon>Chytridiomycota</taxon>
        <taxon>Chytridiomycota incertae sedis</taxon>
        <taxon>Monoblepharidomycetes</taxon>
        <taxon>Monoblepharidales</taxon>
        <taxon>Gonapodyaceae</taxon>
        <taxon>Gonapodya</taxon>
    </lineage>
</organism>
<dbReference type="SUPFAM" id="SSF54373">
    <property type="entry name" value="FAD-linked reductases, C-terminal domain"/>
    <property type="match status" value="1"/>
</dbReference>
<dbReference type="Pfam" id="PF00732">
    <property type="entry name" value="GMC_oxred_N"/>
    <property type="match status" value="1"/>
</dbReference>
<dbReference type="EMBL" id="KQ965731">
    <property type="protein sequence ID" value="KXS22261.1"/>
    <property type="molecule type" value="Genomic_DNA"/>
</dbReference>
<dbReference type="InterPro" id="IPR036188">
    <property type="entry name" value="FAD/NAD-bd_sf"/>
</dbReference>
<dbReference type="InterPro" id="IPR012132">
    <property type="entry name" value="GMC_OxRdtase"/>
</dbReference>
<evidence type="ECO:0000256" key="3">
    <source>
        <dbReference type="ARBA" id="ARBA00022630"/>
    </source>
</evidence>
<sequence>MNWPRGYVVGGSSVLNAILYVRCSPKDYDEWESVHGCTGWSHKDVLPYFMRSEGMTPRKVDSTVDPKYHNFDGPYRVTELGPEHVNPFAVDFVESAVNHGLKRNPDYNAAEQQGVFHPHISTDRGVRCDTFTAYIKNTKADQRPNLVVQANTFVQKVVFDGNKKATGVIVRRGKSLDEARKAPEEFIRCKREVVLSGGAIGSPWILMNSGVGPKQHLAEVGIPCIEDLPVGQNLKDHLYTCVLYKTKDGEHDQKPVGLAEYIAGIEQHDKDGTGAISTALLEALAFWSSGVEPKTRTDLEIHFSASFAGNNPFFLAGTGLKSWDPENQIPYGVSPLPTLCNPKSVGEIKLASNDPFEHPIIDPRYLTHEDDWEILRRGIRTAREIMKKDPIASKVVGEVRLPTVDEKVDMESDEYINAIIRDTSTTVYHPTTTCRMGPDGDANSVVDLHLRVRGVKGLRVIDASIMPELVSGNTNAPSIMIGEKGAAHILEDHPDLYAH</sequence>
<dbReference type="Gene3D" id="3.50.50.60">
    <property type="entry name" value="FAD/NAD(P)-binding domain"/>
    <property type="match status" value="1"/>
</dbReference>
<dbReference type="PANTHER" id="PTHR11552">
    <property type="entry name" value="GLUCOSE-METHANOL-CHOLINE GMC OXIDOREDUCTASE"/>
    <property type="match status" value="1"/>
</dbReference>
<evidence type="ECO:0000256" key="1">
    <source>
        <dbReference type="ARBA" id="ARBA00001974"/>
    </source>
</evidence>
<dbReference type="InterPro" id="IPR000172">
    <property type="entry name" value="GMC_OxRdtase_N"/>
</dbReference>
<dbReference type="PANTHER" id="PTHR11552:SF147">
    <property type="entry name" value="CHOLINE DEHYDROGENASE, MITOCHONDRIAL"/>
    <property type="match status" value="1"/>
</dbReference>
<dbReference type="STRING" id="1344416.A0A139AZU3"/>
<dbReference type="PROSITE" id="PS00624">
    <property type="entry name" value="GMC_OXRED_2"/>
    <property type="match status" value="1"/>
</dbReference>
<feature type="domain" description="Glucose-methanol-choline oxidoreductase N-terminal" evidence="6">
    <location>
        <begin position="198"/>
        <end position="212"/>
    </location>
</feature>
<feature type="binding site" evidence="5">
    <location>
        <position position="154"/>
    </location>
    <ligand>
        <name>FAD</name>
        <dbReference type="ChEBI" id="CHEBI:57692"/>
    </ligand>
</feature>
<evidence type="ECO:0000313" key="8">
    <source>
        <dbReference type="Proteomes" id="UP000070544"/>
    </source>
</evidence>
<keyword evidence="4 5" id="KW-0274">FAD</keyword>
<dbReference type="PIRSF" id="PIRSF000137">
    <property type="entry name" value="Alcohol_oxidase"/>
    <property type="match status" value="1"/>
</dbReference>
<evidence type="ECO:0000256" key="2">
    <source>
        <dbReference type="ARBA" id="ARBA00010790"/>
    </source>
</evidence>
<dbReference type="Pfam" id="PF05199">
    <property type="entry name" value="GMC_oxred_C"/>
    <property type="match status" value="1"/>
</dbReference>
<feature type="binding site" evidence="5">
    <location>
        <position position="8"/>
    </location>
    <ligand>
        <name>FAD</name>
        <dbReference type="ChEBI" id="CHEBI:57692"/>
    </ligand>
</feature>
<dbReference type="SUPFAM" id="SSF51905">
    <property type="entry name" value="FAD/NAD(P)-binding domain"/>
    <property type="match status" value="1"/>
</dbReference>
<name>A0A139AZU3_GONPJ</name>
<dbReference type="AlphaFoldDB" id="A0A139AZU3"/>
<keyword evidence="8" id="KW-1185">Reference proteome</keyword>
<dbReference type="Proteomes" id="UP000070544">
    <property type="component" value="Unassembled WGS sequence"/>
</dbReference>
<protein>
    <submittedName>
        <fullName evidence="7">GMC oxidoreductase</fullName>
    </submittedName>
</protein>
<evidence type="ECO:0000256" key="4">
    <source>
        <dbReference type="ARBA" id="ARBA00022827"/>
    </source>
</evidence>
<reference evidence="7 8" key="1">
    <citation type="journal article" date="2015" name="Genome Biol. Evol.">
        <title>Phylogenomic analyses indicate that early fungi evolved digesting cell walls of algal ancestors of land plants.</title>
        <authorList>
            <person name="Chang Y."/>
            <person name="Wang S."/>
            <person name="Sekimoto S."/>
            <person name="Aerts A.L."/>
            <person name="Choi C."/>
            <person name="Clum A."/>
            <person name="LaButti K.M."/>
            <person name="Lindquist E.A."/>
            <person name="Yee Ngan C."/>
            <person name="Ohm R.A."/>
            <person name="Salamov A.A."/>
            <person name="Grigoriev I.V."/>
            <person name="Spatafora J.W."/>
            <person name="Berbee M.L."/>
        </authorList>
    </citation>
    <scope>NUCLEOTIDE SEQUENCE [LARGE SCALE GENOMIC DNA]</scope>
    <source>
        <strain evidence="7 8">JEL478</strain>
    </source>
</reference>
<dbReference type="Gene3D" id="3.30.560.10">
    <property type="entry name" value="Glucose Oxidase, domain 3"/>
    <property type="match status" value="1"/>
</dbReference>
<comment type="cofactor">
    <cofactor evidence="1 5">
        <name>FAD</name>
        <dbReference type="ChEBI" id="CHEBI:57692"/>
    </cofactor>
</comment>
<keyword evidence="3" id="KW-0285">Flavoprotein</keyword>
<gene>
    <name evidence="7" type="ORF">M427DRAFT_106617</name>
</gene>
<comment type="similarity">
    <text evidence="2">Belongs to the GMC oxidoreductase family.</text>
</comment>
<dbReference type="InterPro" id="IPR007867">
    <property type="entry name" value="GMC_OxRtase_C"/>
</dbReference>
<evidence type="ECO:0000256" key="5">
    <source>
        <dbReference type="PIRSR" id="PIRSR000137-2"/>
    </source>
</evidence>
<dbReference type="OMA" id="FIRCKRE"/>